<dbReference type="InterPro" id="IPR042098">
    <property type="entry name" value="TauD-like_sf"/>
</dbReference>
<proteinExistence type="predicted"/>
<evidence type="ECO:0000313" key="2">
    <source>
        <dbReference type="EMBL" id="GID99947.1"/>
    </source>
</evidence>
<evidence type="ECO:0000256" key="1">
    <source>
        <dbReference type="ARBA" id="ARBA00023002"/>
    </source>
</evidence>
<keyword evidence="1" id="KW-0560">Oxidoreductase</keyword>
<dbReference type="SUPFAM" id="SSF51197">
    <property type="entry name" value="Clavaminate synthase-like"/>
    <property type="match status" value="1"/>
</dbReference>
<dbReference type="Gene3D" id="3.60.130.10">
    <property type="entry name" value="Clavaminate synthase-like"/>
    <property type="match status" value="1"/>
</dbReference>
<protein>
    <recommendedName>
        <fullName evidence="4">TauD/TfdA-like domain-containing protein</fullName>
    </recommendedName>
</protein>
<gene>
    <name evidence="2" type="ORF">Adu01nite_12980</name>
</gene>
<reference evidence="2 3" key="1">
    <citation type="submission" date="2021-01" db="EMBL/GenBank/DDBJ databases">
        <title>Whole genome shotgun sequence of Actinoplanes durhamensis NBRC 14914.</title>
        <authorList>
            <person name="Komaki H."/>
            <person name="Tamura T."/>
        </authorList>
    </citation>
    <scope>NUCLEOTIDE SEQUENCE [LARGE SCALE GENOMIC DNA]</scope>
    <source>
        <strain evidence="2 3">NBRC 14914</strain>
    </source>
</reference>
<dbReference type="Proteomes" id="UP000637628">
    <property type="component" value="Unassembled WGS sequence"/>
</dbReference>
<evidence type="ECO:0008006" key="4">
    <source>
        <dbReference type="Google" id="ProtNLM"/>
    </source>
</evidence>
<keyword evidence="3" id="KW-1185">Reference proteome</keyword>
<name>A0ABQ3YQT5_9ACTN</name>
<accession>A0ABQ3YQT5</accession>
<evidence type="ECO:0000313" key="3">
    <source>
        <dbReference type="Proteomes" id="UP000637628"/>
    </source>
</evidence>
<dbReference type="EMBL" id="BOML01000012">
    <property type="protein sequence ID" value="GID99947.1"/>
    <property type="molecule type" value="Genomic_DNA"/>
</dbReference>
<organism evidence="2 3">
    <name type="scientific">Paractinoplanes durhamensis</name>
    <dbReference type="NCBI Taxonomy" id="113563"/>
    <lineage>
        <taxon>Bacteria</taxon>
        <taxon>Bacillati</taxon>
        <taxon>Actinomycetota</taxon>
        <taxon>Actinomycetes</taxon>
        <taxon>Micromonosporales</taxon>
        <taxon>Micromonosporaceae</taxon>
        <taxon>Paractinoplanes</taxon>
    </lineage>
</organism>
<sequence length="78" mass="8784">MIKAVDGSMQDVRLSAGEILIIDNLRSVHGRRPFTARYDGRDRWLRIVQEAADLRRSEGLRTGDHGRAVIADLGLVDR</sequence>
<comment type="caution">
    <text evidence="2">The sequence shown here is derived from an EMBL/GenBank/DDBJ whole genome shotgun (WGS) entry which is preliminary data.</text>
</comment>